<evidence type="ECO:0000256" key="1">
    <source>
        <dbReference type="SAM" id="MobiDB-lite"/>
    </source>
</evidence>
<organism evidence="2 3">
    <name type="scientific">Salinispora tropica (strain ATCC BAA-916 / DSM 44818 / JCM 13857 / NBRC 105044 / CNB-440)</name>
    <dbReference type="NCBI Taxonomy" id="369723"/>
    <lineage>
        <taxon>Bacteria</taxon>
        <taxon>Bacillati</taxon>
        <taxon>Actinomycetota</taxon>
        <taxon>Actinomycetes</taxon>
        <taxon>Micromonosporales</taxon>
        <taxon>Micromonosporaceae</taxon>
        <taxon>Salinispora</taxon>
    </lineage>
</organism>
<dbReference type="KEGG" id="stp:Strop_2051"/>
<feature type="region of interest" description="Disordered" evidence="1">
    <location>
        <begin position="1"/>
        <end position="23"/>
    </location>
</feature>
<dbReference type="AlphaFoldDB" id="A4X6K4"/>
<evidence type="ECO:0000313" key="2">
    <source>
        <dbReference type="EMBL" id="ABP54504.1"/>
    </source>
</evidence>
<dbReference type="STRING" id="369723.Strop_2051"/>
<dbReference type="EMBL" id="CP000667">
    <property type="protein sequence ID" value="ABP54504.1"/>
    <property type="molecule type" value="Genomic_DNA"/>
</dbReference>
<keyword evidence="3" id="KW-1185">Reference proteome</keyword>
<name>A4X6K4_SALTO</name>
<accession>A4X6K4</accession>
<dbReference type="Proteomes" id="UP000000235">
    <property type="component" value="Chromosome"/>
</dbReference>
<reference evidence="3" key="1">
    <citation type="journal article" date="2007" name="Proc. Natl. Acad. Sci. U.S.A.">
        <title>Genome sequencing reveals complex secondary metabolome in the marine actinomycete Salinispora tropica.</title>
        <authorList>
            <person name="Udwary D.W."/>
            <person name="Zeigler L."/>
            <person name="Asolkar R.N."/>
            <person name="Singan V."/>
            <person name="Lapidus A."/>
            <person name="Fenical W."/>
            <person name="Jensen P.R."/>
            <person name="Moore B.S."/>
        </authorList>
    </citation>
    <scope>NUCLEOTIDE SEQUENCE [LARGE SCALE GENOMIC DNA]</scope>
    <source>
        <strain evidence="3">ATCC BAA-916 / DSM 44818 / CNB-440</strain>
    </source>
</reference>
<protein>
    <submittedName>
        <fullName evidence="2">Uncharacterized protein</fullName>
    </submittedName>
</protein>
<evidence type="ECO:0000313" key="3">
    <source>
        <dbReference type="Proteomes" id="UP000000235"/>
    </source>
</evidence>
<dbReference type="PATRIC" id="fig|369723.5.peg.2104"/>
<proteinExistence type="predicted"/>
<gene>
    <name evidence="2" type="ordered locus">Strop_2051</name>
</gene>
<dbReference type="HOGENOM" id="CLU_2195086_0_0_11"/>
<sequence>MTSTSPELLPSPHGCTRRGLSTDTAVRPGTAGWAATAAITAVYAPATGEPRPLVVGARDAADVMQLAVDSAGPHAIKFVDAAFDAYAGTGDTALLAASAGATERIGPW</sequence>